<dbReference type="Gene3D" id="1.10.287.950">
    <property type="entry name" value="Methyl-accepting chemotaxis protein"/>
    <property type="match status" value="1"/>
</dbReference>
<dbReference type="PANTHER" id="PTHR32089">
    <property type="entry name" value="METHYL-ACCEPTING CHEMOTAXIS PROTEIN MCPB"/>
    <property type="match status" value="1"/>
</dbReference>
<evidence type="ECO:0000256" key="1">
    <source>
        <dbReference type="ARBA" id="ARBA00004651"/>
    </source>
</evidence>
<dbReference type="GO" id="GO:0007165">
    <property type="term" value="P:signal transduction"/>
    <property type="evidence" value="ECO:0007669"/>
    <property type="project" value="UniProtKB-KW"/>
</dbReference>
<evidence type="ECO:0000313" key="13">
    <source>
        <dbReference type="EMBL" id="AKA71628.1"/>
    </source>
</evidence>
<feature type="transmembrane region" description="Helical" evidence="10">
    <location>
        <begin position="282"/>
        <end position="302"/>
    </location>
</feature>
<evidence type="ECO:0000259" key="11">
    <source>
        <dbReference type="PROSITE" id="PS50111"/>
    </source>
</evidence>
<reference evidence="13 14" key="1">
    <citation type="journal article" date="2015" name="J. Biotechnol.">
        <title>Complete genome sequence of a malodorant-producing acetogen, Clostridium scatologenes ATCC 25775(T).</title>
        <authorList>
            <person name="Zhu Z."/>
            <person name="Guo T."/>
            <person name="Zheng H."/>
            <person name="Song T."/>
            <person name="Ouyang P."/>
            <person name="Xie J."/>
        </authorList>
    </citation>
    <scope>NUCLEOTIDE SEQUENCE [LARGE SCALE GENOMIC DNA]</scope>
    <source>
        <strain evidence="13 14">ATCC 25775</strain>
    </source>
</reference>
<dbReference type="InterPro" id="IPR003660">
    <property type="entry name" value="HAMP_dom"/>
</dbReference>
<dbReference type="HOGENOM" id="CLU_000445_107_19_9"/>
<dbReference type="SUPFAM" id="SSF58104">
    <property type="entry name" value="Methyl-accepting chemotaxis protein (MCP) signaling domain"/>
    <property type="match status" value="1"/>
</dbReference>
<feature type="transmembrane region" description="Helical" evidence="10">
    <location>
        <begin position="12"/>
        <end position="31"/>
    </location>
</feature>
<keyword evidence="7 9" id="KW-0807">Transducer</keyword>
<keyword evidence="5 10" id="KW-1133">Transmembrane helix</keyword>
<dbReference type="PANTHER" id="PTHR32089:SF112">
    <property type="entry name" value="LYSOZYME-LIKE PROTEIN-RELATED"/>
    <property type="match status" value="1"/>
</dbReference>
<evidence type="ECO:0000256" key="10">
    <source>
        <dbReference type="SAM" id="Phobius"/>
    </source>
</evidence>
<keyword evidence="6 10" id="KW-0472">Membrane</keyword>
<evidence type="ECO:0000256" key="8">
    <source>
        <dbReference type="ARBA" id="ARBA00029447"/>
    </source>
</evidence>
<evidence type="ECO:0000256" key="4">
    <source>
        <dbReference type="ARBA" id="ARBA00022692"/>
    </source>
</evidence>
<evidence type="ECO:0000256" key="7">
    <source>
        <dbReference type="ARBA" id="ARBA00023224"/>
    </source>
</evidence>
<keyword evidence="14" id="KW-1185">Reference proteome</keyword>
<dbReference type="AlphaFoldDB" id="A0A0E3M8A4"/>
<organism evidence="13 14">
    <name type="scientific">Clostridium scatologenes</name>
    <dbReference type="NCBI Taxonomy" id="1548"/>
    <lineage>
        <taxon>Bacteria</taxon>
        <taxon>Bacillati</taxon>
        <taxon>Bacillota</taxon>
        <taxon>Clostridia</taxon>
        <taxon>Eubacteriales</taxon>
        <taxon>Clostridiaceae</taxon>
        <taxon>Clostridium</taxon>
    </lineage>
</organism>
<evidence type="ECO:0000256" key="5">
    <source>
        <dbReference type="ARBA" id="ARBA00022989"/>
    </source>
</evidence>
<comment type="similarity">
    <text evidence="8">Belongs to the methyl-accepting chemotaxis (MCP) protein family.</text>
</comment>
<dbReference type="STRING" id="1548.CSCA_4503"/>
<dbReference type="PROSITE" id="PS50885">
    <property type="entry name" value="HAMP"/>
    <property type="match status" value="1"/>
</dbReference>
<dbReference type="Gene3D" id="3.30.450.20">
    <property type="entry name" value="PAS domain"/>
    <property type="match status" value="1"/>
</dbReference>
<dbReference type="RefSeq" id="WP_029159480.1">
    <property type="nucleotide sequence ID" value="NZ_CP009933.1"/>
</dbReference>
<dbReference type="SMART" id="SM00283">
    <property type="entry name" value="MA"/>
    <property type="match status" value="1"/>
</dbReference>
<dbReference type="Pfam" id="PF02743">
    <property type="entry name" value="dCache_1"/>
    <property type="match status" value="1"/>
</dbReference>
<evidence type="ECO:0000313" key="14">
    <source>
        <dbReference type="Proteomes" id="UP000033115"/>
    </source>
</evidence>
<dbReference type="EMBL" id="CP009933">
    <property type="protein sequence ID" value="AKA71628.1"/>
    <property type="molecule type" value="Genomic_DNA"/>
</dbReference>
<evidence type="ECO:0000256" key="3">
    <source>
        <dbReference type="ARBA" id="ARBA00022500"/>
    </source>
</evidence>
<name>A0A0E3M8A4_CLOSL</name>
<dbReference type="GO" id="GO:0006935">
    <property type="term" value="P:chemotaxis"/>
    <property type="evidence" value="ECO:0007669"/>
    <property type="project" value="UniProtKB-KW"/>
</dbReference>
<gene>
    <name evidence="13" type="ORF">CSCA_4503</name>
</gene>
<dbReference type="Proteomes" id="UP000033115">
    <property type="component" value="Chromosome"/>
</dbReference>
<dbReference type="Pfam" id="PF00015">
    <property type="entry name" value="MCPsignal"/>
    <property type="match status" value="1"/>
</dbReference>
<dbReference type="InterPro" id="IPR029151">
    <property type="entry name" value="Sensor-like_sf"/>
</dbReference>
<dbReference type="CDD" id="cd12912">
    <property type="entry name" value="PDC2_MCP_like"/>
    <property type="match status" value="1"/>
</dbReference>
<evidence type="ECO:0000259" key="12">
    <source>
        <dbReference type="PROSITE" id="PS50885"/>
    </source>
</evidence>
<feature type="domain" description="HAMP" evidence="12">
    <location>
        <begin position="306"/>
        <end position="361"/>
    </location>
</feature>
<dbReference type="PROSITE" id="PS50111">
    <property type="entry name" value="CHEMOTAXIS_TRANSDUC_2"/>
    <property type="match status" value="1"/>
</dbReference>
<dbReference type="SUPFAM" id="SSF103190">
    <property type="entry name" value="Sensory domain-like"/>
    <property type="match status" value="1"/>
</dbReference>
<dbReference type="GO" id="GO:0005886">
    <property type="term" value="C:plasma membrane"/>
    <property type="evidence" value="ECO:0007669"/>
    <property type="project" value="UniProtKB-SubCell"/>
</dbReference>
<dbReference type="KEGG" id="csq:CSCA_4503"/>
<keyword evidence="4 10" id="KW-0812">Transmembrane</keyword>
<proteinExistence type="inferred from homology"/>
<sequence length="667" mass="73908">MNTIRKKMLTAFGLSITIIFIFIGGIIFLNVNNIVLDMTKSMSEEIVKARAYEVSKLMNGYLNELNSISKEDVYVNGDLQVIKEHLDTMENKINKDFESINFTDTRGNYYTTKKASGNILDRDYYQAIIKQDKAYFISKPVVAKATGSNIFIIAHEVRNKNNEKIGLVAATIKLDTLSAIISDVKIGNSGYAVMIDGDGMFLSHPDKDIPMKLNILKSSQIGYKGLDDAGKKMIKGSNGIQKIIKPNGITEMLIFNAIPNTPQWSIGVSISEKELYSKVNNLLISIVVIMVIALLMLYIMIFKISGFITKPLVMTAKHLDVISQADFTENISNSLLDRKDEVGRIAKSTDLMQKSIRTVIQNVVDQTQSIGKYAANSTNSINELNKYIREVSSTTEEMSAAMQQTAASTEELNATSNEIEITVDNIAERSKKGAEASEKIRKRAENLKTSAINSKKIADELRCNVDIELRKAIKQSKSIEKISLLTNAILEITAKTNLLALNAAIEAARAGETGKGFAVVANEVNVLAEDSKVAINEIQKVVSEVISSVENLIINSEKMLEFMDVTVIKDYKSMVDIGEQYYKDAEFIEDLVGKFSAAEQELNTSIKNTIKLINDISILNIESAEGSQSIAERASFVLKKAESVNKITINTKESSEKLKNIVEKFRI</sequence>
<keyword evidence="3" id="KW-0145">Chemotaxis</keyword>
<protein>
    <submittedName>
        <fullName evidence="13">Methyl-accepting chemotaxis sensory transducer with Cache sensor</fullName>
    </submittedName>
</protein>
<evidence type="ECO:0000256" key="2">
    <source>
        <dbReference type="ARBA" id="ARBA00022475"/>
    </source>
</evidence>
<feature type="domain" description="Methyl-accepting transducer" evidence="11">
    <location>
        <begin position="380"/>
        <end position="617"/>
    </location>
</feature>
<evidence type="ECO:0000256" key="9">
    <source>
        <dbReference type="PROSITE-ProRule" id="PRU00284"/>
    </source>
</evidence>
<dbReference type="Gene3D" id="1.10.8.500">
    <property type="entry name" value="HAMP domain in histidine kinase"/>
    <property type="match status" value="1"/>
</dbReference>
<comment type="subcellular location">
    <subcellularLocation>
        <location evidence="1">Cell membrane</location>
        <topology evidence="1">Multi-pass membrane protein</topology>
    </subcellularLocation>
</comment>
<evidence type="ECO:0000256" key="6">
    <source>
        <dbReference type="ARBA" id="ARBA00023136"/>
    </source>
</evidence>
<dbReference type="InterPro" id="IPR004089">
    <property type="entry name" value="MCPsignal_dom"/>
</dbReference>
<accession>A0A0E3M8A4</accession>
<keyword evidence="2" id="KW-1003">Cell membrane</keyword>
<dbReference type="CDD" id="cd12914">
    <property type="entry name" value="PDC1_DGC_like"/>
    <property type="match status" value="1"/>
</dbReference>
<dbReference type="InterPro" id="IPR033479">
    <property type="entry name" value="dCache_1"/>
</dbReference>